<gene>
    <name evidence="2" type="ORF">MNOR_LOCUS32579</name>
</gene>
<name>A0AAV2S721_MEGNR</name>
<feature type="compositionally biased region" description="Low complexity" evidence="1">
    <location>
        <begin position="27"/>
        <end position="44"/>
    </location>
</feature>
<feature type="non-terminal residue" evidence="2">
    <location>
        <position position="1"/>
    </location>
</feature>
<evidence type="ECO:0000313" key="3">
    <source>
        <dbReference type="Proteomes" id="UP001497623"/>
    </source>
</evidence>
<feature type="non-terminal residue" evidence="2">
    <location>
        <position position="184"/>
    </location>
</feature>
<comment type="caution">
    <text evidence="2">The sequence shown here is derived from an EMBL/GenBank/DDBJ whole genome shotgun (WGS) entry which is preliminary data.</text>
</comment>
<dbReference type="Proteomes" id="UP001497623">
    <property type="component" value="Unassembled WGS sequence"/>
</dbReference>
<evidence type="ECO:0000256" key="1">
    <source>
        <dbReference type="SAM" id="MobiDB-lite"/>
    </source>
</evidence>
<dbReference type="EMBL" id="CAXKWB010044609">
    <property type="protein sequence ID" value="CAL4160993.1"/>
    <property type="molecule type" value="Genomic_DNA"/>
</dbReference>
<keyword evidence="3" id="KW-1185">Reference proteome</keyword>
<sequence length="184" mass="19679">RGWPSPLLRRRPPSLTPLMGRKANGDVVSSATSTPSQSPAIPRRALPPPPASESCSSLTSGVNDTPVTPTSSCASFRYDAPAPPGTPDSRRRSYDSQATLTNESPSTHVVHLGDAGMMLGSGLHNADEGPRTHVVHLGAAGLELGSGMWQREVVLRQGDRRTLVRESVRMSQCVVWECLPLSFM</sequence>
<proteinExistence type="predicted"/>
<dbReference type="AlphaFoldDB" id="A0AAV2S721"/>
<evidence type="ECO:0000313" key="2">
    <source>
        <dbReference type="EMBL" id="CAL4160993.1"/>
    </source>
</evidence>
<accession>A0AAV2S721</accession>
<feature type="region of interest" description="Disordered" evidence="1">
    <location>
        <begin position="1"/>
        <end position="108"/>
    </location>
</feature>
<reference evidence="2 3" key="1">
    <citation type="submission" date="2024-05" db="EMBL/GenBank/DDBJ databases">
        <authorList>
            <person name="Wallberg A."/>
        </authorList>
    </citation>
    <scope>NUCLEOTIDE SEQUENCE [LARGE SCALE GENOMIC DNA]</scope>
</reference>
<protein>
    <submittedName>
        <fullName evidence="2">Uncharacterized protein</fullName>
    </submittedName>
</protein>
<feature type="compositionally biased region" description="Polar residues" evidence="1">
    <location>
        <begin position="53"/>
        <end position="74"/>
    </location>
</feature>
<organism evidence="2 3">
    <name type="scientific">Meganyctiphanes norvegica</name>
    <name type="common">Northern krill</name>
    <name type="synonym">Thysanopoda norvegica</name>
    <dbReference type="NCBI Taxonomy" id="48144"/>
    <lineage>
        <taxon>Eukaryota</taxon>
        <taxon>Metazoa</taxon>
        <taxon>Ecdysozoa</taxon>
        <taxon>Arthropoda</taxon>
        <taxon>Crustacea</taxon>
        <taxon>Multicrustacea</taxon>
        <taxon>Malacostraca</taxon>
        <taxon>Eumalacostraca</taxon>
        <taxon>Eucarida</taxon>
        <taxon>Euphausiacea</taxon>
        <taxon>Euphausiidae</taxon>
        <taxon>Meganyctiphanes</taxon>
    </lineage>
</organism>
<feature type="compositionally biased region" description="Polar residues" evidence="1">
    <location>
        <begin position="95"/>
        <end position="107"/>
    </location>
</feature>